<comment type="caution">
    <text evidence="2">The sequence shown here is derived from an EMBL/GenBank/DDBJ whole genome shotgun (WGS) entry which is preliminary data.</text>
</comment>
<keyword evidence="1" id="KW-0812">Transmembrane</keyword>
<accession>A0A5R9F5V1</accession>
<gene>
    <name evidence="2" type="ORF">FCL54_16285</name>
</gene>
<feature type="transmembrane region" description="Helical" evidence="1">
    <location>
        <begin position="65"/>
        <end position="84"/>
    </location>
</feature>
<proteinExistence type="predicted"/>
<dbReference type="EMBL" id="SWLG01000012">
    <property type="protein sequence ID" value="TLS36193.1"/>
    <property type="molecule type" value="Genomic_DNA"/>
</dbReference>
<dbReference type="RefSeq" id="WP_171016882.1">
    <property type="nucleotide sequence ID" value="NZ_SWLG01000012.1"/>
</dbReference>
<organism evidence="2 3">
    <name type="scientific">Exobacillus caeni</name>
    <dbReference type="NCBI Taxonomy" id="2574798"/>
    <lineage>
        <taxon>Bacteria</taxon>
        <taxon>Bacillati</taxon>
        <taxon>Bacillota</taxon>
        <taxon>Bacilli</taxon>
        <taxon>Bacillales</taxon>
        <taxon>Guptibacillaceae</taxon>
        <taxon>Exobacillus</taxon>
    </lineage>
</organism>
<keyword evidence="1" id="KW-1133">Transmembrane helix</keyword>
<feature type="transmembrane region" description="Helical" evidence="1">
    <location>
        <begin position="6"/>
        <end position="26"/>
    </location>
</feature>
<keyword evidence="3" id="KW-1185">Reference proteome</keyword>
<dbReference type="AlphaFoldDB" id="A0A5R9F5V1"/>
<sequence>MKSSKINALIVVLTSYLFSNLAWFLLTSGAFPGIETGAYGKGFSVFSNVTFVETISLLFTPTVFSLAYVVLALVGFVIVSKLLGKVKRSSTTL</sequence>
<evidence type="ECO:0000313" key="2">
    <source>
        <dbReference type="EMBL" id="TLS36193.1"/>
    </source>
</evidence>
<keyword evidence="1" id="KW-0472">Membrane</keyword>
<reference evidence="2 3" key="1">
    <citation type="submission" date="2019-04" db="EMBL/GenBank/DDBJ databases">
        <title>Bacillus caeni sp. nov., a bacterium isolated from mangrove sediment.</title>
        <authorList>
            <person name="Huang H."/>
            <person name="Mo K."/>
            <person name="Hu Y."/>
        </authorList>
    </citation>
    <scope>NUCLEOTIDE SEQUENCE [LARGE SCALE GENOMIC DNA]</scope>
    <source>
        <strain evidence="2 3">HB172195</strain>
    </source>
</reference>
<dbReference type="Proteomes" id="UP000308230">
    <property type="component" value="Unassembled WGS sequence"/>
</dbReference>
<name>A0A5R9F5V1_9BACL</name>
<protein>
    <submittedName>
        <fullName evidence="2">Uncharacterized protein</fullName>
    </submittedName>
</protein>
<evidence type="ECO:0000313" key="3">
    <source>
        <dbReference type="Proteomes" id="UP000308230"/>
    </source>
</evidence>
<evidence type="ECO:0000256" key="1">
    <source>
        <dbReference type="SAM" id="Phobius"/>
    </source>
</evidence>